<evidence type="ECO:0000313" key="3">
    <source>
        <dbReference type="Proteomes" id="UP001611251"/>
    </source>
</evidence>
<reference evidence="2 3" key="1">
    <citation type="submission" date="2024-08" db="EMBL/GenBank/DDBJ databases">
        <title>Pantoea ronii - a newly identified human opportunistic pathogen.</title>
        <authorList>
            <person name="Keidar-Friedman D."/>
            <person name="Sorek N."/>
            <person name="Leshin-Carmel D."/>
            <person name="Tsur A."/>
            <person name="Amsalem M."/>
            <person name="Tolkach D."/>
            <person name="Brosh-Nissimov T."/>
        </authorList>
    </citation>
    <scope>NUCLEOTIDE SEQUENCE [LARGE SCALE GENOMIC DNA]</scope>
    <source>
        <strain evidence="2 3">AA23256</strain>
    </source>
</reference>
<dbReference type="EMBL" id="JBGFSN010000004">
    <property type="protein sequence ID" value="MFH8134195.1"/>
    <property type="molecule type" value="Genomic_DNA"/>
</dbReference>
<dbReference type="Gene3D" id="3.30.1380.10">
    <property type="match status" value="1"/>
</dbReference>
<dbReference type="SUPFAM" id="SSF55166">
    <property type="entry name" value="Hedgehog/DD-peptidase"/>
    <property type="match status" value="1"/>
</dbReference>
<accession>A0ABW7PWP5</accession>
<name>A0ABW7PWP5_9GAMM</name>
<sequence length="112" mass="12726">MKLSEHQRKFTRMIGRLITWAYGNGYELTFGEAYRTPEQAQLNARQGKGIANSLHTRRLAVDFNLFIDGEYQTDSAAYEPLGKYWESIGGSWGGRFSKPDGNHFSLAYQGVQ</sequence>
<evidence type="ECO:0000259" key="1">
    <source>
        <dbReference type="Pfam" id="PF13539"/>
    </source>
</evidence>
<protein>
    <submittedName>
        <fullName evidence="2">M15 family metallopeptidase</fullName>
    </submittedName>
</protein>
<dbReference type="RefSeq" id="WP_397213766.1">
    <property type="nucleotide sequence ID" value="NZ_JBGFSN010000004.1"/>
</dbReference>
<dbReference type="Pfam" id="PF13539">
    <property type="entry name" value="Peptidase_M15_4"/>
    <property type="match status" value="1"/>
</dbReference>
<proteinExistence type="predicted"/>
<dbReference type="InterPro" id="IPR009045">
    <property type="entry name" value="Zn_M74/Hedgehog-like"/>
</dbReference>
<dbReference type="InterPro" id="IPR039561">
    <property type="entry name" value="Peptidase_M15C"/>
</dbReference>
<keyword evidence="3" id="KW-1185">Reference proteome</keyword>
<organism evidence="2 3">
    <name type="scientific">Pantoea osteomyelitidis</name>
    <dbReference type="NCBI Taxonomy" id="3230026"/>
    <lineage>
        <taxon>Bacteria</taxon>
        <taxon>Pseudomonadati</taxon>
        <taxon>Pseudomonadota</taxon>
        <taxon>Gammaproteobacteria</taxon>
        <taxon>Enterobacterales</taxon>
        <taxon>Erwiniaceae</taxon>
        <taxon>Pantoea</taxon>
    </lineage>
</organism>
<gene>
    <name evidence="2" type="ORF">ABU178_08410</name>
</gene>
<comment type="caution">
    <text evidence="2">The sequence shown here is derived from an EMBL/GenBank/DDBJ whole genome shotgun (WGS) entry which is preliminary data.</text>
</comment>
<evidence type="ECO:0000313" key="2">
    <source>
        <dbReference type="EMBL" id="MFH8134195.1"/>
    </source>
</evidence>
<dbReference type="Proteomes" id="UP001611251">
    <property type="component" value="Unassembled WGS sequence"/>
</dbReference>
<feature type="domain" description="Peptidase M15C" evidence="1">
    <location>
        <begin position="50"/>
        <end position="105"/>
    </location>
</feature>